<keyword evidence="1" id="KW-0812">Transmembrane</keyword>
<evidence type="ECO:0000313" key="3">
    <source>
        <dbReference type="Proteomes" id="UP000789707"/>
    </source>
</evidence>
<sequence>MFASKRWSYVVIAIVGLLLGAVLPNVFNVSGISANSKIIWLLITINFIGAFALGWYIKRTYTPWWTLLVFPGIFALDTFLLKTNEHQYAYFLALTYLALSIVAHFNSWAVNVEDEGEEHYKNIVDSGFESGN</sequence>
<feature type="transmembrane region" description="Helical" evidence="1">
    <location>
        <begin position="63"/>
        <end position="81"/>
    </location>
</feature>
<feature type="transmembrane region" description="Helical" evidence="1">
    <location>
        <begin position="88"/>
        <end position="105"/>
    </location>
</feature>
<name>A0ABM8Z3T5_9LACO</name>
<gene>
    <name evidence="2" type="ORF">WFA24289_00131</name>
</gene>
<dbReference type="EMBL" id="CAKKNS010000001">
    <property type="protein sequence ID" value="CAH0415833.1"/>
    <property type="molecule type" value="Genomic_DNA"/>
</dbReference>
<organism evidence="2 3">
    <name type="scientific">Periweissella fabaria</name>
    <dbReference type="NCBI Taxonomy" id="546157"/>
    <lineage>
        <taxon>Bacteria</taxon>
        <taxon>Bacillati</taxon>
        <taxon>Bacillota</taxon>
        <taxon>Bacilli</taxon>
        <taxon>Lactobacillales</taxon>
        <taxon>Lactobacillaceae</taxon>
        <taxon>Periweissella</taxon>
    </lineage>
</organism>
<keyword evidence="1" id="KW-1133">Transmembrane helix</keyword>
<accession>A0ABM8Z3T5</accession>
<evidence type="ECO:0000313" key="2">
    <source>
        <dbReference type="EMBL" id="CAH0415833.1"/>
    </source>
</evidence>
<protein>
    <submittedName>
        <fullName evidence="2">Uncharacterized protein</fullName>
    </submittedName>
</protein>
<proteinExistence type="predicted"/>
<comment type="caution">
    <text evidence="2">The sequence shown here is derived from an EMBL/GenBank/DDBJ whole genome shotgun (WGS) entry which is preliminary data.</text>
</comment>
<dbReference type="Proteomes" id="UP000789707">
    <property type="component" value="Unassembled WGS sequence"/>
</dbReference>
<reference evidence="2 3" key="1">
    <citation type="submission" date="2021-11" db="EMBL/GenBank/DDBJ databases">
        <authorList>
            <person name="Depoorter E."/>
        </authorList>
    </citation>
    <scope>NUCLEOTIDE SEQUENCE [LARGE SCALE GENOMIC DNA]</scope>
    <source>
        <strain evidence="2 3">LMG 24289</strain>
    </source>
</reference>
<dbReference type="RefSeq" id="WP_230095911.1">
    <property type="nucleotide sequence ID" value="NZ_CAKKNS010000001.1"/>
</dbReference>
<keyword evidence="3" id="KW-1185">Reference proteome</keyword>
<feature type="transmembrane region" description="Helical" evidence="1">
    <location>
        <begin position="38"/>
        <end position="57"/>
    </location>
</feature>
<keyword evidence="1" id="KW-0472">Membrane</keyword>
<feature type="transmembrane region" description="Helical" evidence="1">
    <location>
        <begin position="6"/>
        <end position="26"/>
    </location>
</feature>
<evidence type="ECO:0000256" key="1">
    <source>
        <dbReference type="SAM" id="Phobius"/>
    </source>
</evidence>